<dbReference type="InterPro" id="IPR013458">
    <property type="entry name" value="Ald_epimerase_bac"/>
</dbReference>
<evidence type="ECO:0000256" key="4">
    <source>
        <dbReference type="ARBA" id="ARBA00013185"/>
    </source>
</evidence>
<dbReference type="HOGENOM" id="CLU_031753_1_0_6"/>
<dbReference type="STRING" id="357804.Ping_2018"/>
<evidence type="ECO:0000313" key="12">
    <source>
        <dbReference type="EMBL" id="ABM03782.1"/>
    </source>
</evidence>
<evidence type="ECO:0000256" key="7">
    <source>
        <dbReference type="ARBA" id="ARBA00023277"/>
    </source>
</evidence>
<feature type="active site" description="Proton acceptor" evidence="9">
    <location>
        <position position="319"/>
    </location>
</feature>
<dbReference type="GO" id="GO:0030246">
    <property type="term" value="F:carbohydrate binding"/>
    <property type="evidence" value="ECO:0007669"/>
    <property type="project" value="InterPro"/>
</dbReference>
<evidence type="ECO:0000256" key="10">
    <source>
        <dbReference type="PIRSR" id="PIRSR005096-2"/>
    </source>
</evidence>
<proteinExistence type="inferred from homology"/>
<feature type="binding site" evidence="11">
    <location>
        <begin position="86"/>
        <end position="87"/>
    </location>
    <ligand>
        <name>beta-D-galactose</name>
        <dbReference type="ChEBI" id="CHEBI:27667"/>
    </ligand>
</feature>
<evidence type="ECO:0000256" key="6">
    <source>
        <dbReference type="ARBA" id="ARBA00023235"/>
    </source>
</evidence>
<evidence type="ECO:0000256" key="11">
    <source>
        <dbReference type="PIRSR" id="PIRSR005096-3"/>
    </source>
</evidence>
<dbReference type="PIRSF" id="PIRSF005096">
    <property type="entry name" value="GALM"/>
    <property type="match status" value="1"/>
</dbReference>
<dbReference type="InterPro" id="IPR047215">
    <property type="entry name" value="Galactose_mutarotase-like"/>
</dbReference>
<evidence type="ECO:0000256" key="1">
    <source>
        <dbReference type="ARBA" id="ARBA00001614"/>
    </source>
</evidence>
<dbReference type="AlphaFoldDB" id="A1SWB7"/>
<sequence length="357" mass="39373">MTLSRAEQLQKSMSIDPAFDGQPAKIFVLKNRLGMCITLMDIGATWLSCEIPVGDQMRDVILGVTTMNDHLRQKAYLGATIGRFANRLSGGQFKIAGQHYQVDKNQGNNTLHGGVTGFDKCRWHAQQLNNQCVTFTLLSKDGDQGFPGNLDVKVTYHLSDDNELSIDYWAVTDKACPVSLTNHAYFNLMGESGQCCLQHQLFIAAEHYLPVNNTGIPIGHIKPVAGSRFDFSALKEISQDFLSCQDQKIVGGYDHSFLINKAHQDGSKVAAKCVSPDKKVTLEIKTTQPALQLYTGNYLGGTPNRSGGTYKNRSALALETQFLPDAPNHPEWDQPSSILLPGEVYAHQTSYRFTVAD</sequence>
<dbReference type="SUPFAM" id="SSF74650">
    <property type="entry name" value="Galactose mutarotase-like"/>
    <property type="match status" value="1"/>
</dbReference>
<name>A1SWB7_PSYIN</name>
<feature type="active site" description="Proton donor" evidence="9">
    <location>
        <position position="183"/>
    </location>
</feature>
<dbReference type="NCBIfam" id="NF008277">
    <property type="entry name" value="PRK11055.1"/>
    <property type="match status" value="1"/>
</dbReference>
<evidence type="ECO:0000256" key="8">
    <source>
        <dbReference type="PIRNR" id="PIRNR005096"/>
    </source>
</evidence>
<dbReference type="EC" id="5.1.3.3" evidence="4 8"/>
<comment type="catalytic activity">
    <reaction evidence="1 8">
        <text>alpha-D-glucose = beta-D-glucose</text>
        <dbReference type="Rhea" id="RHEA:10264"/>
        <dbReference type="ChEBI" id="CHEBI:15903"/>
        <dbReference type="ChEBI" id="CHEBI:17925"/>
        <dbReference type="EC" id="5.1.3.3"/>
    </reaction>
</comment>
<keyword evidence="7 8" id="KW-0119">Carbohydrate metabolism</keyword>
<dbReference type="GO" id="GO:0004034">
    <property type="term" value="F:aldose 1-epimerase activity"/>
    <property type="evidence" value="ECO:0007669"/>
    <property type="project" value="UniProtKB-EC"/>
</dbReference>
<dbReference type="GO" id="GO:0033499">
    <property type="term" value="P:galactose catabolic process via UDP-galactose, Leloir pathway"/>
    <property type="evidence" value="ECO:0007669"/>
    <property type="project" value="TreeGrafter"/>
</dbReference>
<dbReference type="InterPro" id="IPR011013">
    <property type="entry name" value="Gal_mutarotase_sf_dom"/>
</dbReference>
<dbReference type="PROSITE" id="PS00545">
    <property type="entry name" value="ALDOSE_1_EPIMERASE"/>
    <property type="match status" value="1"/>
</dbReference>
<dbReference type="CDD" id="cd09019">
    <property type="entry name" value="galactose_mutarotase_like"/>
    <property type="match status" value="1"/>
</dbReference>
<dbReference type="OrthoDB" id="9779408at2"/>
<dbReference type="eggNOG" id="COG2017">
    <property type="taxonomic scope" value="Bacteria"/>
</dbReference>
<keyword evidence="6 8" id="KW-0413">Isomerase</keyword>
<dbReference type="Gene3D" id="2.70.98.10">
    <property type="match status" value="1"/>
</dbReference>
<dbReference type="EMBL" id="CP000510">
    <property type="protein sequence ID" value="ABM03782.1"/>
    <property type="molecule type" value="Genomic_DNA"/>
</dbReference>
<evidence type="ECO:0000256" key="2">
    <source>
        <dbReference type="ARBA" id="ARBA00005028"/>
    </source>
</evidence>
<evidence type="ECO:0000256" key="3">
    <source>
        <dbReference type="ARBA" id="ARBA00006206"/>
    </source>
</evidence>
<comment type="pathway">
    <text evidence="2 8">Carbohydrate metabolism; hexose metabolism.</text>
</comment>
<dbReference type="PANTHER" id="PTHR10091:SF0">
    <property type="entry name" value="GALACTOSE MUTAROTASE"/>
    <property type="match status" value="1"/>
</dbReference>
<dbReference type="RefSeq" id="WP_011770342.1">
    <property type="nucleotide sequence ID" value="NC_008709.1"/>
</dbReference>
<dbReference type="Proteomes" id="UP000000639">
    <property type="component" value="Chromosome"/>
</dbReference>
<protein>
    <recommendedName>
        <fullName evidence="5 8">Aldose 1-epimerase</fullName>
        <ecNumber evidence="4 8">5.1.3.3</ecNumber>
    </recommendedName>
</protein>
<dbReference type="Pfam" id="PF01263">
    <property type="entry name" value="Aldose_epim"/>
    <property type="match status" value="1"/>
</dbReference>
<feature type="binding site" evidence="11">
    <location>
        <begin position="183"/>
        <end position="185"/>
    </location>
    <ligand>
        <name>beta-D-galactose</name>
        <dbReference type="ChEBI" id="CHEBI:27667"/>
    </ligand>
</feature>
<evidence type="ECO:0000313" key="13">
    <source>
        <dbReference type="Proteomes" id="UP000000639"/>
    </source>
</evidence>
<evidence type="ECO:0000256" key="9">
    <source>
        <dbReference type="PIRSR" id="PIRSR005096-1"/>
    </source>
</evidence>
<feature type="binding site" evidence="10">
    <location>
        <position position="254"/>
    </location>
    <ligand>
        <name>beta-D-galactose</name>
        <dbReference type="ChEBI" id="CHEBI:27667"/>
    </ligand>
</feature>
<dbReference type="PANTHER" id="PTHR10091">
    <property type="entry name" value="ALDOSE-1-EPIMERASE"/>
    <property type="match status" value="1"/>
</dbReference>
<dbReference type="InterPro" id="IPR015443">
    <property type="entry name" value="Aldose_1-epimerase"/>
</dbReference>
<dbReference type="InterPro" id="IPR008183">
    <property type="entry name" value="Aldose_1/G6P_1-epimerase"/>
</dbReference>
<dbReference type="InterPro" id="IPR014718">
    <property type="entry name" value="GH-type_carb-bd"/>
</dbReference>
<dbReference type="InterPro" id="IPR018052">
    <property type="entry name" value="Ald1_epimerase_CS"/>
</dbReference>
<dbReference type="KEGG" id="pin:Ping_2018"/>
<evidence type="ECO:0000256" key="5">
    <source>
        <dbReference type="ARBA" id="ARBA00014165"/>
    </source>
</evidence>
<organism evidence="12 13">
    <name type="scientific">Psychromonas ingrahamii (strain DSM 17664 / CCUG 51855 / 37)</name>
    <dbReference type="NCBI Taxonomy" id="357804"/>
    <lineage>
        <taxon>Bacteria</taxon>
        <taxon>Pseudomonadati</taxon>
        <taxon>Pseudomonadota</taxon>
        <taxon>Gammaproteobacteria</taxon>
        <taxon>Alteromonadales</taxon>
        <taxon>Psychromonadaceae</taxon>
        <taxon>Psychromonas</taxon>
    </lineage>
</organism>
<dbReference type="GO" id="GO:0005737">
    <property type="term" value="C:cytoplasm"/>
    <property type="evidence" value="ECO:0007669"/>
    <property type="project" value="TreeGrafter"/>
</dbReference>
<keyword evidence="13" id="KW-1185">Reference proteome</keyword>
<reference evidence="12 13" key="1">
    <citation type="submission" date="2007-01" db="EMBL/GenBank/DDBJ databases">
        <title>Complete sequence of Psychromonas ingrahamii 37.</title>
        <authorList>
            <consortium name="US DOE Joint Genome Institute"/>
            <person name="Copeland A."/>
            <person name="Lucas S."/>
            <person name="Lapidus A."/>
            <person name="Barry K."/>
            <person name="Detter J.C."/>
            <person name="Glavina del Rio T."/>
            <person name="Hammon N."/>
            <person name="Israni S."/>
            <person name="Dalin E."/>
            <person name="Tice H."/>
            <person name="Pitluck S."/>
            <person name="Thompson L.S."/>
            <person name="Brettin T."/>
            <person name="Bruce D."/>
            <person name="Han C."/>
            <person name="Tapia R."/>
            <person name="Schmutz J."/>
            <person name="Larimer F."/>
            <person name="Land M."/>
            <person name="Hauser L."/>
            <person name="Kyrpides N."/>
            <person name="Ivanova N."/>
            <person name="Staley J."/>
            <person name="Richardson P."/>
        </authorList>
    </citation>
    <scope>NUCLEOTIDE SEQUENCE [LARGE SCALE GENOMIC DNA]</scope>
    <source>
        <strain evidence="12 13">37</strain>
    </source>
</reference>
<accession>A1SWB7</accession>
<dbReference type="NCBIfam" id="TIGR02636">
    <property type="entry name" value="galM_Leloir"/>
    <property type="match status" value="1"/>
</dbReference>
<gene>
    <name evidence="12" type="ordered locus">Ping_2018</name>
</gene>
<dbReference type="UniPathway" id="UPA00242"/>
<comment type="similarity">
    <text evidence="3 8">Belongs to the aldose epimerase family.</text>
</comment>
<dbReference type="GO" id="GO:0006006">
    <property type="term" value="P:glucose metabolic process"/>
    <property type="evidence" value="ECO:0007669"/>
    <property type="project" value="TreeGrafter"/>
</dbReference>